<dbReference type="RefSeq" id="WP_267151829.1">
    <property type="nucleotide sequence ID" value="NZ_JAPMLT010000005.1"/>
</dbReference>
<evidence type="ECO:0000313" key="3">
    <source>
        <dbReference type="Proteomes" id="UP001208017"/>
    </source>
</evidence>
<sequence length="200" mass="23118">MSQTKSSPVVPFFSNPLLQRFMQVPENHELFCNVLLRQEEADRLELERRFAEFYYEMRFLGFVRKHIHYEALHVLRKARHRQSFETLALNSPIGGEEGGGIERIETIRDPYVSVENEVVGRTLDLDDLAADPALHEALHELTERQQLVLDLLYVQQMTEQEAATVLGVSQQSVNKLKKHSLSRIRRRLSNGTMQVEGTMS</sequence>
<dbReference type="Proteomes" id="UP001208017">
    <property type="component" value="Unassembled WGS sequence"/>
</dbReference>
<evidence type="ECO:0000259" key="1">
    <source>
        <dbReference type="Pfam" id="PF04545"/>
    </source>
</evidence>
<evidence type="ECO:0000313" key="2">
    <source>
        <dbReference type="EMBL" id="MCX7570579.1"/>
    </source>
</evidence>
<dbReference type="CDD" id="cd06171">
    <property type="entry name" value="Sigma70_r4"/>
    <property type="match status" value="1"/>
</dbReference>
<reference evidence="2 3" key="1">
    <citation type="submission" date="2022-11" db="EMBL/GenBank/DDBJ databases">
        <title>Study of microbial diversity in lake waters.</title>
        <authorList>
            <person name="Zhang J."/>
        </authorList>
    </citation>
    <scope>NUCLEOTIDE SEQUENCE [LARGE SCALE GENOMIC DNA]</scope>
    <source>
        <strain evidence="2 3">DT12</strain>
    </source>
</reference>
<gene>
    <name evidence="2" type="ORF">OS242_11450</name>
</gene>
<dbReference type="SUPFAM" id="SSF88659">
    <property type="entry name" value="Sigma3 and sigma4 domains of RNA polymerase sigma factors"/>
    <property type="match status" value="1"/>
</dbReference>
<protein>
    <submittedName>
        <fullName evidence="2">Sigma-70 family RNA polymerase sigma factor</fullName>
    </submittedName>
</protein>
<keyword evidence="3" id="KW-1185">Reference proteome</keyword>
<accession>A0ABT3X0Z0</accession>
<dbReference type="Pfam" id="PF04545">
    <property type="entry name" value="Sigma70_r4"/>
    <property type="match status" value="1"/>
</dbReference>
<organism evidence="2 3">
    <name type="scientific">Tumebacillus lacus</name>
    <dbReference type="NCBI Taxonomy" id="2995335"/>
    <lineage>
        <taxon>Bacteria</taxon>
        <taxon>Bacillati</taxon>
        <taxon>Bacillota</taxon>
        <taxon>Bacilli</taxon>
        <taxon>Bacillales</taxon>
        <taxon>Alicyclobacillaceae</taxon>
        <taxon>Tumebacillus</taxon>
    </lineage>
</organism>
<feature type="domain" description="RNA polymerase sigma-70 region 4" evidence="1">
    <location>
        <begin position="137"/>
        <end position="185"/>
    </location>
</feature>
<proteinExistence type="predicted"/>
<comment type="caution">
    <text evidence="2">The sequence shown here is derived from an EMBL/GenBank/DDBJ whole genome shotgun (WGS) entry which is preliminary data.</text>
</comment>
<dbReference type="Gene3D" id="1.20.140.160">
    <property type="match status" value="1"/>
</dbReference>
<dbReference type="EMBL" id="JAPMLT010000005">
    <property type="protein sequence ID" value="MCX7570579.1"/>
    <property type="molecule type" value="Genomic_DNA"/>
</dbReference>
<name>A0ABT3X0Z0_9BACL</name>
<dbReference type="InterPro" id="IPR007630">
    <property type="entry name" value="RNA_pol_sigma70_r4"/>
</dbReference>
<dbReference type="NCBIfam" id="TIGR02937">
    <property type="entry name" value="sigma70-ECF"/>
    <property type="match status" value="1"/>
</dbReference>
<dbReference type="InterPro" id="IPR014284">
    <property type="entry name" value="RNA_pol_sigma-70_dom"/>
</dbReference>
<dbReference type="InterPro" id="IPR013324">
    <property type="entry name" value="RNA_pol_sigma_r3/r4-like"/>
</dbReference>